<feature type="domain" description="Glycoside hydrolase family 65 C-terminal" evidence="3">
    <location>
        <begin position="2831"/>
        <end position="2872"/>
    </location>
</feature>
<evidence type="ECO:0000259" key="5">
    <source>
        <dbReference type="Pfam" id="PF10091"/>
    </source>
</evidence>
<dbReference type="InterPro" id="IPR010383">
    <property type="entry name" value="Glyco_hydrolase_94_b-supersand"/>
</dbReference>
<dbReference type="KEGG" id="rgu:A4W93_18055"/>
<dbReference type="InterPro" id="IPR019282">
    <property type="entry name" value="Glycoamylase-like_cons_dom"/>
</dbReference>
<dbReference type="PANTHER" id="PTHR37469">
    <property type="entry name" value="CELLOBIONIC ACID PHOSPHORYLASE-RELATED"/>
    <property type="match status" value="1"/>
</dbReference>
<evidence type="ECO:0000259" key="6">
    <source>
        <dbReference type="Pfam" id="PF17167"/>
    </source>
</evidence>
<dbReference type="OrthoDB" id="9769991at2"/>
<dbReference type="SUPFAM" id="SSF48208">
    <property type="entry name" value="Six-hairpin glycosidases"/>
    <property type="match status" value="1"/>
</dbReference>
<dbReference type="Pfam" id="PF10091">
    <property type="entry name" value="Glycoamylase"/>
    <property type="match status" value="1"/>
</dbReference>
<dbReference type="Proteomes" id="UP000193427">
    <property type="component" value="Chromosome"/>
</dbReference>
<dbReference type="SMART" id="SM01068">
    <property type="entry name" value="CBM_X"/>
    <property type="match status" value="2"/>
</dbReference>
<dbReference type="CDD" id="cd11753">
    <property type="entry name" value="GH94N_ChvB_NdvB_2_like"/>
    <property type="match status" value="1"/>
</dbReference>
<dbReference type="InterPro" id="IPR037824">
    <property type="entry name" value="GH94N_2_NdvB"/>
</dbReference>
<dbReference type="Gene3D" id="2.70.98.40">
    <property type="entry name" value="Glycoside hydrolase, family 65, N-terminal domain"/>
    <property type="match status" value="2"/>
</dbReference>
<keyword evidence="8" id="KW-1185">Reference proteome</keyword>
<dbReference type="InterPro" id="IPR037820">
    <property type="entry name" value="GH94N_NdvB"/>
</dbReference>
<evidence type="ECO:0000256" key="1">
    <source>
        <dbReference type="ARBA" id="ARBA00022676"/>
    </source>
</evidence>
<dbReference type="InterPro" id="IPR008928">
    <property type="entry name" value="6-hairpin_glycosidase_sf"/>
</dbReference>
<name>A0A1W6LBM7_9BURK</name>
<dbReference type="GO" id="GO:0005975">
    <property type="term" value="P:carbohydrate metabolic process"/>
    <property type="evidence" value="ECO:0007669"/>
    <property type="project" value="InterPro"/>
</dbReference>
<evidence type="ECO:0000313" key="8">
    <source>
        <dbReference type="Proteomes" id="UP000193427"/>
    </source>
</evidence>
<evidence type="ECO:0000259" key="4">
    <source>
        <dbReference type="Pfam" id="PF06165"/>
    </source>
</evidence>
<gene>
    <name evidence="7" type="ORF">A4W93_18055</name>
</gene>
<dbReference type="InterPro" id="IPR012341">
    <property type="entry name" value="6hp_glycosidase-like_sf"/>
</dbReference>
<dbReference type="Pfam" id="PF06165">
    <property type="entry name" value="GH94_b-supersand"/>
    <property type="match status" value="2"/>
</dbReference>
<dbReference type="SUPFAM" id="SSF74650">
    <property type="entry name" value="Galactose mutarotase-like"/>
    <property type="match status" value="2"/>
</dbReference>
<feature type="domain" description="Glycosyl hydrolase 94 supersandwich" evidence="4">
    <location>
        <begin position="2119"/>
        <end position="2389"/>
    </location>
</feature>
<organism evidence="7 8">
    <name type="scientific">Piscinibacter gummiphilus</name>
    <dbReference type="NCBI Taxonomy" id="946333"/>
    <lineage>
        <taxon>Bacteria</taxon>
        <taxon>Pseudomonadati</taxon>
        <taxon>Pseudomonadota</taxon>
        <taxon>Betaproteobacteria</taxon>
        <taxon>Burkholderiales</taxon>
        <taxon>Sphaerotilaceae</taxon>
        <taxon>Piscinibacter</taxon>
    </lineage>
</organism>
<dbReference type="InterPro" id="IPR005194">
    <property type="entry name" value="Glyco_hydro_65_C"/>
</dbReference>
<dbReference type="PANTHER" id="PTHR37469:SF2">
    <property type="entry name" value="CELLOBIONIC ACID PHOSPHORYLASE"/>
    <property type="match status" value="1"/>
</dbReference>
<dbReference type="Gene3D" id="1.50.10.140">
    <property type="match status" value="2"/>
</dbReference>
<feature type="domain" description="Glycosyl hydrolase 94 catalytic" evidence="6">
    <location>
        <begin position="2406"/>
        <end position="2829"/>
    </location>
</feature>
<feature type="domain" description="Glycosyl hydrolase 94 supersandwich" evidence="4">
    <location>
        <begin position="1613"/>
        <end position="1885"/>
    </location>
</feature>
<evidence type="ECO:0000259" key="3">
    <source>
        <dbReference type="Pfam" id="PF03633"/>
    </source>
</evidence>
<dbReference type="RefSeq" id="WP_085751937.1">
    <property type="nucleotide sequence ID" value="NZ_BSPR01000011.1"/>
</dbReference>
<feature type="domain" description="Glycoamylase-like" evidence="5">
    <location>
        <begin position="1365"/>
        <end position="1569"/>
    </location>
</feature>
<reference evidence="7 8" key="1">
    <citation type="submission" date="2016-04" db="EMBL/GenBank/DDBJ databases">
        <title>Complete genome sequence of natural rubber-degrading, novel Gram-negative bacterium, Rhizobacter gummiphilus strain NS21.</title>
        <authorList>
            <person name="Tabata M."/>
            <person name="Kasai D."/>
            <person name="Fukuda M."/>
        </authorList>
    </citation>
    <scope>NUCLEOTIDE SEQUENCE [LARGE SCALE GENOMIC DNA]</scope>
    <source>
        <strain evidence="7 8">NS21</strain>
    </source>
</reference>
<dbReference type="GO" id="GO:0030246">
    <property type="term" value="F:carbohydrate binding"/>
    <property type="evidence" value="ECO:0007669"/>
    <property type="project" value="InterPro"/>
</dbReference>
<dbReference type="InterPro" id="IPR011013">
    <property type="entry name" value="Gal_mutarotase_sf_dom"/>
</dbReference>
<evidence type="ECO:0000256" key="2">
    <source>
        <dbReference type="ARBA" id="ARBA00022679"/>
    </source>
</evidence>
<dbReference type="Pfam" id="PF03633">
    <property type="entry name" value="Glyco_hydro_65C"/>
    <property type="match status" value="1"/>
</dbReference>
<dbReference type="InterPro" id="IPR052047">
    <property type="entry name" value="GH94_Enzymes"/>
</dbReference>
<keyword evidence="2" id="KW-0808">Transferase</keyword>
<dbReference type="InterPro" id="IPR037018">
    <property type="entry name" value="GH65_N"/>
</dbReference>
<dbReference type="Gene3D" id="1.50.10.10">
    <property type="match status" value="1"/>
</dbReference>
<dbReference type="Gene3D" id="2.60.420.10">
    <property type="entry name" value="Maltose phosphorylase, domain 3"/>
    <property type="match status" value="1"/>
</dbReference>
<dbReference type="InterPro" id="IPR033432">
    <property type="entry name" value="GH94_catalytic"/>
</dbReference>
<dbReference type="Pfam" id="PF17167">
    <property type="entry name" value="Glyco_hydro_94"/>
    <property type="match status" value="1"/>
</dbReference>
<protein>
    <submittedName>
        <fullName evidence="7">Uncharacterized protein</fullName>
    </submittedName>
</protein>
<keyword evidence="1" id="KW-0328">Glycosyltransferase</keyword>
<proteinExistence type="predicted"/>
<accession>A0A1W6LBM7</accession>
<dbReference type="EMBL" id="CP015118">
    <property type="protein sequence ID" value="ARN21644.1"/>
    <property type="molecule type" value="Genomic_DNA"/>
</dbReference>
<dbReference type="CDD" id="cd11756">
    <property type="entry name" value="GH94N_ChvB_NdvB_1_like"/>
    <property type="match status" value="1"/>
</dbReference>
<evidence type="ECO:0000313" key="7">
    <source>
        <dbReference type="EMBL" id="ARN21644.1"/>
    </source>
</evidence>
<dbReference type="GO" id="GO:0016757">
    <property type="term" value="F:glycosyltransferase activity"/>
    <property type="evidence" value="ECO:0007669"/>
    <property type="project" value="UniProtKB-KW"/>
</dbReference>
<sequence>MHASTPLNAYEGFDFAPSATLEEFSNAFAQWDAPTRALRRAGLRRELNQSIDRLRECVRRIEDFTDEQRSLSEAAQWLVDNFYLIERTRTQLSLQLAEPALRGLPAYQRGLTGRRRARIELLAQFYLQACDFDFEADELVQVLADYQRAHALTLQELALLGPVLNFLLIRQLTDSASQIIEVHRAAHWADEVADAQLKRVDPDVPRPRRAEPDLGAESPAFRQAYLGQLGQRHRYDDPDGISPRVPDQSGTSAAQHAAAIEQDLLARTLLDVRVRNIFRSVKAIELSDWVDIFSKASLVDRTLMHNGVYARMDPASRALYRREIERLSRRAGLPEPYLAELVIERFGRQRQADGEFRDLDVGAALLGEQRVELERSLGVGRNPWRRLNDAAPQATLVVYGLAAALLTIAIASIAYGAGYTSDTVTFSGAVLALLALWPASELGLQLVNRLASQVYPPTHLPRLNFVDGLPADCRTLVVVPTLLTQPEQVEHQVAELERHYLSNRDDQLRFALLTDWVDAPVETQPGDDVLLARARQAIAVLNARYPWSDTSGERRFHVVHRRRRWNPEEGVWMGWERKRGKLVELNRLLLGEGDTSHDLAPGDAEALPKDVRYVITLDADTRMPVGAVCRLVGTAAHPMNRPEVDPRSGRVTRGYALFQPRVSFLLPQAEDRSLFRWIFTTGEGVDPYAGAVSDTYQDVFGEGSYTGKGLYDLKAFHASLEGRVPENTLLSHDLFESAFARCALVSDIAFFEDSPSHSEVAAARSHRWVRGDWQLLPWLLSLRPEPLTALNRWKMLDNLRRSTLPVASILMIVWSWADERAMPLAWILLVLAALSFPGVMAWFAALAKPVPKGGRTNRPMQLTRDLGHLAGHVLTELVLLAQHAFVMADAITRAVWRTFVSHRKRLEWRTAAQAKAAAGGQLKQFTWALHSATLPVIGAVAIILLFNPREIFGAAPLLLAWWLSPVVAVGLSAPGFFRRHEASAADLWEFRRVARRTWRFFERYVGDVDQHLPPDNVQFDPEEVVAHRTSPTNIGLYLLAVCRAHDLGWLAGQACLRRLTATLESVERLDKHEGHLLNWYETRTLRPLEPKYVSSVDSGNLAAHLVVLSRACRDLRRRPVIGPQAVSGPRDSWREIDALWRNVRGSAVRGNVTPVEIDRALAAIGALLDETPGTPGQYARCLTAALGHALHLKELLDAYAFEEIARVGGLAEDSERLCGELGDQVDELQRCCPWAIDPAFETLRREAPALFEPSVDALLDDIPLAADVPARIDEVVRRLQTGTTRHGPAPAFAPALNAVLEICADAKAESQQWLERLADCATRAEVLWRGMNFGFLFDPKRKLFSIGYRVAEHQLDEGRYDLLASESRLGSYLAAAKGDVPVDHWFRLGRHTGLVEAGPVLISWSGSMFEYLMPALVMKTPVGSLLEQTCLNAIAEQVRYGQEHGVPWGVSESGINVRDVELTYQYGPSGVPGLSLKRGMDRQLVIAPYASAMAAPFAPHEVRRNFDALAAIGALGPHGFYEAIDFTAERLGENMRHAVVRSHMAHHQAMALLALTSLLSDRSLVDLFHAEPEMNAFDLLLQEQVAGAVIIARDTTAGNDRTERVARHTAQRVRRFSGADLRRPAVHLLSNRRYATALTVSGSGYSECNDVDITRWREDRVIDESGLFVYFRDVSSQVLWSATLAPTFVEPDAYDVEFAEARAQFDLRRHGIRSSLEVVVAQQEDAEIRTVKLSNESQSVRRIEVFALTEVVLNHRNADLAHPAFSNLFITTEYDAGRGALLATRRPRADHEAATTVVLGSVLEGGVLGEPLYDTDRRVVVGRGRTKRDPLALSADGVLGSTVGAVLDPVLCLGHTVELAPGTSVRLSFVMAYGVDREAALRTYQHLASFTALQREISRSWVYAQAKLHQLGITSDDAATFQTVGGYLMFSDPSFRPGREFMRGNQLSKRAMWRYGISGDRPILLVAVDAHEDLPLVHQLVQAHQFWRARSFAADIVIINDRATSYSGDMQHAIEGLIRQAGAGPDQGGSQGFVYVLQGDRLPDDERRLLMTVCRVFLRGGQGLLADQLRRRAPREPHGPPVPAARDVPSVSGAAHSRATAEDELEFFNGLGGFADHGREYRIVLPPGRATPSPWSNVIASPHMGTLVTESGSAFTWRMNARENQLSPWSNDALSDPSSELVYVSDRQSGAYWTPTAQPRRVPEAVYECAHGAGYTRFTARIDGIDSELTHFVAWDKPVKFLRLRLSNQSGRRRSLAVTGVVNLVLGDSRSGRVDLVSTWAGSPSVDNLSLYARNPANADFGRDIAWMSCSAPVSGWTCDRAEFFGVGGSLAAPQALEGGPPLRQAVGVGPDPCWVMQTDVRLAPGETREVVFAFGQAASIAGADELARMCTQGADATLEHVIAQWDGLLGAVQVETPDRARDLLINRWLPYQTLSSRVLGRCGFYQAGGAYGFRDQLQDVMSLVLAWPGHVREHLLRAAAQQFVQGDVQHWWHPPSGKGVRTTFSDDRLWLPLAVAHYVSVTGDDRVLDRPVSFLEGPTLPPHEESIYFEPTVSAESASLFEHCVRTIEVSRARGRHGLPLMGCGDWNDGMNRVGWKGEGESVWMAWFLKGVLDAFIPCARSRGRDDLVADWTKQSEELIAAIDAEAWDGAWYRRAYFDDGAPLGSASNDECRIDSLGQSWAVIAGGGDPARAREGMENLDRMLVDRQAGIIRLFTPSFDKTVHDPGYIKGYVPGIRENGGQYTHAAVWTVMAFARMGDAARADELFRMINPVARSDSRVEVQRYRVEPYVMAADIYGEAPHTGKGGWTWYTGAAGWYYRVGLEEILGLDLRAGVLRLRPCIPATWPGYRITLRHGGSWYDIELRNPHRATGGRVAFEHDGEPVAGPDGVSLKDDGARHRIVATLAAPSA</sequence>